<protein>
    <submittedName>
        <fullName evidence="9">C-type cytochrome biogenesis protein CcmI</fullName>
    </submittedName>
</protein>
<evidence type="ECO:0000313" key="9">
    <source>
        <dbReference type="EMBL" id="PAU74985.1"/>
    </source>
</evidence>
<dbReference type="Gene3D" id="1.25.40.10">
    <property type="entry name" value="Tetratricopeptide repeat domain"/>
    <property type="match status" value="1"/>
</dbReference>
<keyword evidence="10" id="KW-1185">Reference proteome</keyword>
<keyword evidence="6" id="KW-0472">Membrane</keyword>
<dbReference type="InterPro" id="IPR017560">
    <property type="entry name" value="Cyt_c_biogenesis_CcmI"/>
</dbReference>
<accession>A0A2A2ERF9</accession>
<dbReference type="EMBL" id="NSKB01000008">
    <property type="protein sequence ID" value="PAU74985.1"/>
    <property type="molecule type" value="Genomic_DNA"/>
</dbReference>
<comment type="caution">
    <text evidence="9">The sequence shown here is derived from an EMBL/GenBank/DDBJ whole genome shotgun (WGS) entry which is preliminary data.</text>
</comment>
<evidence type="ECO:0000256" key="1">
    <source>
        <dbReference type="ARBA" id="ARBA00004196"/>
    </source>
</evidence>
<feature type="transmembrane region" description="Helical" evidence="6">
    <location>
        <begin position="99"/>
        <end position="119"/>
    </location>
</feature>
<dbReference type="InterPro" id="IPR056412">
    <property type="entry name" value="Ig_CycH"/>
</dbReference>
<reference evidence="9 10" key="1">
    <citation type="submission" date="2017-08" db="EMBL/GenBank/DDBJ databases">
        <title>Halomonas alkalisoli sp. nov., isolated from saline alkaline soil.</title>
        <authorList>
            <person name="Wang D."/>
            <person name="Zhang G."/>
        </authorList>
    </citation>
    <scope>NUCLEOTIDE SEQUENCE [LARGE SCALE GENOMIC DNA]</scope>
    <source>
        <strain evidence="9 10">WRN001</strain>
    </source>
</reference>
<evidence type="ECO:0000313" key="10">
    <source>
        <dbReference type="Proteomes" id="UP000217771"/>
    </source>
</evidence>
<dbReference type="NCBIfam" id="TIGR03142">
    <property type="entry name" value="cytochro_ccmI"/>
    <property type="match status" value="1"/>
</dbReference>
<dbReference type="Pfam" id="PF23914">
    <property type="entry name" value="TPR_CcmH_CycH"/>
    <property type="match status" value="1"/>
</dbReference>
<evidence type="ECO:0000256" key="5">
    <source>
        <dbReference type="SAM" id="MobiDB-lite"/>
    </source>
</evidence>
<organism evidence="9 10">
    <name type="scientific">Halomonas salipaludis</name>
    <dbReference type="NCBI Taxonomy" id="2032625"/>
    <lineage>
        <taxon>Bacteria</taxon>
        <taxon>Pseudomonadati</taxon>
        <taxon>Pseudomonadota</taxon>
        <taxon>Gammaproteobacteria</taxon>
        <taxon>Oceanospirillales</taxon>
        <taxon>Halomonadaceae</taxon>
        <taxon>Halomonas</taxon>
    </lineage>
</organism>
<feature type="region of interest" description="Disordered" evidence="5">
    <location>
        <begin position="378"/>
        <end position="404"/>
    </location>
</feature>
<dbReference type="InterPro" id="IPR051263">
    <property type="entry name" value="C-type_cytochrome_biogenesis"/>
</dbReference>
<sequence length="415" mass="45722">MNLLWLGIALLLLPALWLVILPLRRTRPLHDAQQAFETKQRTDAQNVAVYRQRLASLETAHARGELDTARVEEGRLELERSLLEDTQVRRRTPLNPPQAGRLLVPLVMVALVVASLLWYQREGAEGDLALYAVHQEVRNSPDGSLAMLIERLEEQAKRQPDNPKVWMSLFPLYRDSNRGRDAIAALERLIELEGRQPSLLAQLAQIQFFVANRSLTDEVQALVDETLGQDPRQPTVLGMLGIHAFDRARYEEAIDYWRRAIAGFDDPGSAEALREGIAVAQQRLDASSDQVDAHQAAQDGASLAVRVGLAESLRERAAPGDTVFVIARDVAGELPPLAVERVTVSDLPLKVTLGDNNAMTPRARLSQVNEVRLTARVSASDEATPQPGDLVGEAGPVTLGESDSPVEISIDRIVD</sequence>
<dbReference type="SUPFAM" id="SSF48452">
    <property type="entry name" value="TPR-like"/>
    <property type="match status" value="1"/>
</dbReference>
<dbReference type="Pfam" id="PF23892">
    <property type="entry name" value="Ig_CycH"/>
    <property type="match status" value="1"/>
</dbReference>
<keyword evidence="4" id="KW-0802">TPR repeat</keyword>
<dbReference type="RefSeq" id="WP_095622766.1">
    <property type="nucleotide sequence ID" value="NZ_NSKB01000008.1"/>
</dbReference>
<dbReference type="InterPro" id="IPR056413">
    <property type="entry name" value="TPR_CcmH_CycH"/>
</dbReference>
<dbReference type="AlphaFoldDB" id="A0A2A2ERF9"/>
<proteinExistence type="predicted"/>
<keyword evidence="6" id="KW-1133">Transmembrane helix</keyword>
<gene>
    <name evidence="9" type="primary">ccmI</name>
    <name evidence="9" type="ORF">CK498_20765</name>
</gene>
<evidence type="ECO:0000259" key="8">
    <source>
        <dbReference type="Pfam" id="PF23914"/>
    </source>
</evidence>
<comment type="subcellular location">
    <subcellularLocation>
        <location evidence="1">Cell envelope</location>
    </subcellularLocation>
</comment>
<dbReference type="PANTHER" id="PTHR47870">
    <property type="entry name" value="CYTOCHROME C-TYPE BIOGENESIS PROTEIN CCMH"/>
    <property type="match status" value="1"/>
</dbReference>
<evidence type="ECO:0000256" key="2">
    <source>
        <dbReference type="ARBA" id="ARBA00022737"/>
    </source>
</evidence>
<feature type="domain" description="Cytochrome c-type biogenesis protein H TPR" evidence="8">
    <location>
        <begin position="152"/>
        <end position="260"/>
    </location>
</feature>
<dbReference type="GO" id="GO:0005886">
    <property type="term" value="C:plasma membrane"/>
    <property type="evidence" value="ECO:0007669"/>
    <property type="project" value="TreeGrafter"/>
</dbReference>
<dbReference type="GO" id="GO:0030313">
    <property type="term" value="C:cell envelope"/>
    <property type="evidence" value="ECO:0007669"/>
    <property type="project" value="UniProtKB-SubCell"/>
</dbReference>
<keyword evidence="6" id="KW-0812">Transmembrane</keyword>
<evidence type="ECO:0000256" key="3">
    <source>
        <dbReference type="ARBA" id="ARBA00022748"/>
    </source>
</evidence>
<dbReference type="OrthoDB" id="9776053at2"/>
<evidence type="ECO:0000259" key="7">
    <source>
        <dbReference type="Pfam" id="PF23892"/>
    </source>
</evidence>
<feature type="domain" description="Cytochrome c-type biogenesis protein H Ig-like" evidence="7">
    <location>
        <begin position="303"/>
        <end position="411"/>
    </location>
</feature>
<evidence type="ECO:0000256" key="4">
    <source>
        <dbReference type="ARBA" id="ARBA00022803"/>
    </source>
</evidence>
<feature type="transmembrane region" description="Helical" evidence="6">
    <location>
        <begin position="6"/>
        <end position="23"/>
    </location>
</feature>
<dbReference type="GO" id="GO:0017004">
    <property type="term" value="P:cytochrome complex assembly"/>
    <property type="evidence" value="ECO:0007669"/>
    <property type="project" value="UniProtKB-KW"/>
</dbReference>
<dbReference type="PANTHER" id="PTHR47870:SF4">
    <property type="entry name" value="CYTOCHROME C-TYPE BIOGENESIS PROTEIN CYCH"/>
    <property type="match status" value="1"/>
</dbReference>
<dbReference type="InterPro" id="IPR011990">
    <property type="entry name" value="TPR-like_helical_dom_sf"/>
</dbReference>
<keyword evidence="2" id="KW-0677">Repeat</keyword>
<evidence type="ECO:0000256" key="6">
    <source>
        <dbReference type="SAM" id="Phobius"/>
    </source>
</evidence>
<name>A0A2A2ERF9_9GAMM</name>
<dbReference type="Proteomes" id="UP000217771">
    <property type="component" value="Unassembled WGS sequence"/>
</dbReference>
<keyword evidence="3" id="KW-0201">Cytochrome c-type biogenesis</keyword>